<name>A0A174N202_9FIRM</name>
<feature type="transmembrane region" description="Helical" evidence="2">
    <location>
        <begin position="131"/>
        <end position="148"/>
    </location>
</feature>
<protein>
    <submittedName>
        <fullName evidence="4">EamA-like transporter family</fullName>
    </submittedName>
</protein>
<feature type="domain" description="EamA" evidence="3">
    <location>
        <begin position="16"/>
        <end position="148"/>
    </location>
</feature>
<reference evidence="4 5" key="1">
    <citation type="submission" date="2015-09" db="EMBL/GenBank/DDBJ databases">
        <authorList>
            <consortium name="Pathogen Informatics"/>
        </authorList>
    </citation>
    <scope>NUCLEOTIDE SEQUENCE [LARGE SCALE GENOMIC DNA]</scope>
    <source>
        <strain evidence="4 5">2789STDY5834876</strain>
    </source>
</reference>
<accession>A0A174N202</accession>
<feature type="transmembrane region" description="Helical" evidence="2">
    <location>
        <begin position="12"/>
        <end position="28"/>
    </location>
</feature>
<dbReference type="InterPro" id="IPR000620">
    <property type="entry name" value="EamA_dom"/>
</dbReference>
<evidence type="ECO:0000259" key="3">
    <source>
        <dbReference type="Pfam" id="PF00892"/>
    </source>
</evidence>
<evidence type="ECO:0000256" key="2">
    <source>
        <dbReference type="SAM" id="Phobius"/>
    </source>
</evidence>
<sequence length="150" mass="16664">MKDTKKVAKLNYLAPAILMVVSRVPYMIIQKVTPETIDPYVSLCLCYGVCLIVVIGMFFLTKKGQNFMLELKKINWTAPALGICLVCMDVSVLLMFRMGWNLSVGSVLLYVLLAIALVIVGAVFYKEKVTLKRLVGIIMCIVGVILISEI</sequence>
<keyword evidence="2" id="KW-0472">Membrane</keyword>
<dbReference type="GO" id="GO:0016020">
    <property type="term" value="C:membrane"/>
    <property type="evidence" value="ECO:0007669"/>
    <property type="project" value="InterPro"/>
</dbReference>
<dbReference type="Proteomes" id="UP000095544">
    <property type="component" value="Unassembled WGS sequence"/>
</dbReference>
<dbReference type="OrthoDB" id="2294582at2"/>
<keyword evidence="2" id="KW-1133">Transmembrane helix</keyword>
<organism evidence="4 5">
    <name type="scientific">Faecalicatena contorta</name>
    <dbReference type="NCBI Taxonomy" id="39482"/>
    <lineage>
        <taxon>Bacteria</taxon>
        <taxon>Bacillati</taxon>
        <taxon>Bacillota</taxon>
        <taxon>Clostridia</taxon>
        <taxon>Lachnospirales</taxon>
        <taxon>Lachnospiraceae</taxon>
        <taxon>Faecalicatena</taxon>
    </lineage>
</organism>
<evidence type="ECO:0000313" key="5">
    <source>
        <dbReference type="Proteomes" id="UP000095544"/>
    </source>
</evidence>
<dbReference type="AlphaFoldDB" id="A0A174N202"/>
<dbReference type="RefSeq" id="WP_050639521.1">
    <property type="nucleotide sequence ID" value="NZ_CABKUE010000007.1"/>
</dbReference>
<dbReference type="EMBL" id="CYZU01000105">
    <property type="protein sequence ID" value="CUP42663.1"/>
    <property type="molecule type" value="Genomic_DNA"/>
</dbReference>
<feature type="transmembrane region" description="Helical" evidence="2">
    <location>
        <begin position="73"/>
        <end position="96"/>
    </location>
</feature>
<keyword evidence="2" id="KW-0812">Transmembrane</keyword>
<feature type="transmembrane region" description="Helical" evidence="2">
    <location>
        <begin position="102"/>
        <end position="124"/>
    </location>
</feature>
<proteinExistence type="inferred from homology"/>
<dbReference type="SUPFAM" id="SSF103481">
    <property type="entry name" value="Multidrug resistance efflux transporter EmrE"/>
    <property type="match status" value="1"/>
</dbReference>
<evidence type="ECO:0000256" key="1">
    <source>
        <dbReference type="ARBA" id="ARBA00007362"/>
    </source>
</evidence>
<dbReference type="Gene3D" id="1.10.3730.20">
    <property type="match status" value="1"/>
</dbReference>
<evidence type="ECO:0000313" key="4">
    <source>
        <dbReference type="EMBL" id="CUP42663.1"/>
    </source>
</evidence>
<dbReference type="Pfam" id="PF00892">
    <property type="entry name" value="EamA"/>
    <property type="match status" value="1"/>
</dbReference>
<comment type="similarity">
    <text evidence="1">Belongs to the EamA transporter family.</text>
</comment>
<gene>
    <name evidence="4" type="ORF">ERS852491_05121</name>
</gene>
<dbReference type="InterPro" id="IPR037185">
    <property type="entry name" value="EmrE-like"/>
</dbReference>
<feature type="transmembrane region" description="Helical" evidence="2">
    <location>
        <begin position="40"/>
        <end position="61"/>
    </location>
</feature>